<reference evidence="1" key="1">
    <citation type="submission" date="2023-10" db="EMBL/GenBank/DDBJ databases">
        <authorList>
            <person name="Rodriguez Cubillos JULIANA M."/>
            <person name="De Vega J."/>
        </authorList>
    </citation>
    <scope>NUCLEOTIDE SEQUENCE</scope>
</reference>
<organism evidence="1 2">
    <name type="scientific">Trifolium pratense</name>
    <name type="common">Red clover</name>
    <dbReference type="NCBI Taxonomy" id="57577"/>
    <lineage>
        <taxon>Eukaryota</taxon>
        <taxon>Viridiplantae</taxon>
        <taxon>Streptophyta</taxon>
        <taxon>Embryophyta</taxon>
        <taxon>Tracheophyta</taxon>
        <taxon>Spermatophyta</taxon>
        <taxon>Magnoliopsida</taxon>
        <taxon>eudicotyledons</taxon>
        <taxon>Gunneridae</taxon>
        <taxon>Pentapetalae</taxon>
        <taxon>rosids</taxon>
        <taxon>fabids</taxon>
        <taxon>Fabales</taxon>
        <taxon>Fabaceae</taxon>
        <taxon>Papilionoideae</taxon>
        <taxon>50 kb inversion clade</taxon>
        <taxon>NPAAA clade</taxon>
        <taxon>Hologalegina</taxon>
        <taxon>IRL clade</taxon>
        <taxon>Trifolieae</taxon>
        <taxon>Trifolium</taxon>
    </lineage>
</organism>
<gene>
    <name evidence="1" type="ORF">MILVUS5_LOCUS4249</name>
</gene>
<proteinExistence type="predicted"/>
<dbReference type="EMBL" id="CASHSV030000001">
    <property type="protein sequence ID" value="CAJ2633092.1"/>
    <property type="molecule type" value="Genomic_DNA"/>
</dbReference>
<keyword evidence="2" id="KW-1185">Reference proteome</keyword>
<comment type="caution">
    <text evidence="1">The sequence shown here is derived from an EMBL/GenBank/DDBJ whole genome shotgun (WGS) entry which is preliminary data.</text>
</comment>
<sequence length="176" mass="20592">MWSSHQLPLPLLLHRHLRSPPPPTHRLAAQWIDFLGIFQFFRFHCLDLVDFCISCSDRNFRIEIFLLVLQADYKESATLETDGINPWDTSTLNDLLKKINHLIANNCSWFNLFFPASWKLTLFEGALDNLGSLKQQCRTKQQRTRGVHSSDVLWNAYQTKIQMPCRNNLDSLNYNI</sequence>
<accession>A0ACB0IQE0</accession>
<evidence type="ECO:0000313" key="2">
    <source>
        <dbReference type="Proteomes" id="UP001177021"/>
    </source>
</evidence>
<protein>
    <submittedName>
        <fullName evidence="1">Uncharacterized protein</fullName>
    </submittedName>
</protein>
<evidence type="ECO:0000313" key="1">
    <source>
        <dbReference type="EMBL" id="CAJ2633092.1"/>
    </source>
</evidence>
<name>A0ACB0IQE0_TRIPR</name>
<dbReference type="Proteomes" id="UP001177021">
    <property type="component" value="Unassembled WGS sequence"/>
</dbReference>